<evidence type="ECO:0000313" key="3">
    <source>
        <dbReference type="Proteomes" id="UP000223009"/>
    </source>
</evidence>
<dbReference type="InterPro" id="IPR038726">
    <property type="entry name" value="PDDEXK_AddAB-type"/>
</dbReference>
<keyword evidence="2" id="KW-0540">Nuclease</keyword>
<name>A0A222YVK2_9CAUD</name>
<keyword evidence="3" id="KW-1185">Reference proteome</keyword>
<evidence type="ECO:0000259" key="1">
    <source>
        <dbReference type="Pfam" id="PF12705"/>
    </source>
</evidence>
<accession>A0A222YVK2</accession>
<gene>
    <name evidence="2" type="ORF">SEA_MILDRED21_86</name>
</gene>
<proteinExistence type="predicted"/>
<keyword evidence="2" id="KW-0269">Exonuclease</keyword>
<dbReference type="Proteomes" id="UP000223009">
    <property type="component" value="Segment"/>
</dbReference>
<dbReference type="GO" id="GO:0004527">
    <property type="term" value="F:exonuclease activity"/>
    <property type="evidence" value="ECO:0007669"/>
    <property type="project" value="UniProtKB-KW"/>
</dbReference>
<keyword evidence="2" id="KW-0378">Hydrolase</keyword>
<dbReference type="Pfam" id="PF12705">
    <property type="entry name" value="PDDEXK_1"/>
    <property type="match status" value="1"/>
</dbReference>
<feature type="domain" description="PD-(D/E)XK endonuclease-like" evidence="1">
    <location>
        <begin position="116"/>
        <end position="239"/>
    </location>
</feature>
<sequence>MSDGLLKIARLGSRADFDIKKLVTVLEEAYVNSRQKERYSKKVSFSPSSLGYGAGTCPRYWYLAFEGGTFVDTFDGLSVANMANGTAAHTRIEKLFGDAGVLEEAEKEITYQNPPIRGFVDVIVDFEGRKIVGEFKTTRQESYIHREANGTAIDYHKVQVLIYMRVLGLNDGFVLYENKNTQELFLVPITMNEANSEYTDYLFEWMREVRKLWEDKTLPTRPFTKKSKACKSCALFNVCWNESPEGDITKAPLEVKK</sequence>
<protein>
    <submittedName>
        <fullName evidence="2">Cas4 family exonuclease</fullName>
    </submittedName>
</protein>
<dbReference type="InterPro" id="IPR011604">
    <property type="entry name" value="PDDEXK-like_dom_sf"/>
</dbReference>
<reference evidence="2 3" key="1">
    <citation type="submission" date="2017-05" db="EMBL/GenBank/DDBJ databases">
        <authorList>
            <person name="Chapman J."/>
            <person name="Chang C."/>
            <person name="Suresh T."/>
            <person name="Shishido T.C."/>
            <person name="Bindert I."/>
            <person name="Shaffer C.D."/>
            <person name="Weston-Hafer K.A."/>
            <person name="Russell D.A."/>
            <person name="Pope W.H."/>
            <person name="Jacobs-Sera D."/>
            <person name="Hendrix R.W."/>
            <person name="Hatfull G.F."/>
        </authorList>
    </citation>
    <scope>NUCLEOTIDE SEQUENCE [LARGE SCALE GENOMIC DNA]</scope>
</reference>
<dbReference type="OrthoDB" id="6061at10239"/>
<dbReference type="EMBL" id="MF155946">
    <property type="protein sequence ID" value="ASR75493.1"/>
    <property type="molecule type" value="Genomic_DNA"/>
</dbReference>
<evidence type="ECO:0000313" key="2">
    <source>
        <dbReference type="EMBL" id="ASR75493.1"/>
    </source>
</evidence>
<organism evidence="2 3">
    <name type="scientific">Streptomyces phage Mildred21</name>
    <dbReference type="NCBI Taxonomy" id="2023959"/>
    <lineage>
        <taxon>Viruses</taxon>
        <taxon>Duplodnaviria</taxon>
        <taxon>Heunggongvirae</taxon>
        <taxon>Uroviricota</taxon>
        <taxon>Caudoviricetes</taxon>
        <taxon>Stanwilliamsviridae</taxon>
        <taxon>Boydwoodruffvirinae</taxon>
        <taxon>Samistivirus</taxon>
        <taxon>Samistivirus mildred21</taxon>
    </lineage>
</organism>
<dbReference type="Gene3D" id="3.90.320.10">
    <property type="match status" value="1"/>
</dbReference>